<keyword evidence="2" id="KW-0548">Nucleotidyltransferase</keyword>
<accession>A0AAV4BY66</accession>
<keyword evidence="3" id="KW-0540">Nuclease</keyword>
<dbReference type="AlphaFoldDB" id="A0AAV4BY66"/>
<dbReference type="InterPro" id="IPR041373">
    <property type="entry name" value="RT_RNaseH"/>
</dbReference>
<evidence type="ECO:0000256" key="6">
    <source>
        <dbReference type="ARBA" id="ARBA00022918"/>
    </source>
</evidence>
<evidence type="ECO:0000313" key="9">
    <source>
        <dbReference type="Proteomes" id="UP000735302"/>
    </source>
</evidence>
<gene>
    <name evidence="8" type="ORF">PoB_005058700</name>
</gene>
<feature type="domain" description="Reverse transcriptase RNase H-like" evidence="7">
    <location>
        <begin position="133"/>
        <end position="187"/>
    </location>
</feature>
<evidence type="ECO:0000256" key="5">
    <source>
        <dbReference type="ARBA" id="ARBA00022801"/>
    </source>
</evidence>
<dbReference type="Pfam" id="PF17917">
    <property type="entry name" value="RT_RNaseH"/>
    <property type="match status" value="1"/>
</dbReference>
<dbReference type="GO" id="GO:0003964">
    <property type="term" value="F:RNA-directed DNA polymerase activity"/>
    <property type="evidence" value="ECO:0007669"/>
    <property type="project" value="UniProtKB-KW"/>
</dbReference>
<name>A0AAV4BY66_9GAST</name>
<dbReference type="GO" id="GO:0004519">
    <property type="term" value="F:endonuclease activity"/>
    <property type="evidence" value="ECO:0007669"/>
    <property type="project" value="UniProtKB-KW"/>
</dbReference>
<dbReference type="InterPro" id="IPR050951">
    <property type="entry name" value="Retrovirus_Pol_polyprotein"/>
</dbReference>
<evidence type="ECO:0000256" key="3">
    <source>
        <dbReference type="ARBA" id="ARBA00022722"/>
    </source>
</evidence>
<comment type="caution">
    <text evidence="8">The sequence shown here is derived from an EMBL/GenBank/DDBJ whole genome shotgun (WGS) entry which is preliminary data.</text>
</comment>
<evidence type="ECO:0000256" key="4">
    <source>
        <dbReference type="ARBA" id="ARBA00022759"/>
    </source>
</evidence>
<dbReference type="EMBL" id="BLXT01005595">
    <property type="protein sequence ID" value="GFO24082.1"/>
    <property type="molecule type" value="Genomic_DNA"/>
</dbReference>
<keyword evidence="5" id="KW-0378">Hydrolase</keyword>
<protein>
    <submittedName>
        <fullName evidence="8">Retrovirus-related pol polyprotein from transposon opus</fullName>
    </submittedName>
</protein>
<keyword evidence="9" id="KW-1185">Reference proteome</keyword>
<evidence type="ECO:0000256" key="2">
    <source>
        <dbReference type="ARBA" id="ARBA00022695"/>
    </source>
</evidence>
<proteinExistence type="predicted"/>
<dbReference type="Proteomes" id="UP000735302">
    <property type="component" value="Unassembled WGS sequence"/>
</dbReference>
<keyword evidence="4" id="KW-0255">Endonuclease</keyword>
<evidence type="ECO:0000313" key="8">
    <source>
        <dbReference type="EMBL" id="GFO24082.1"/>
    </source>
</evidence>
<evidence type="ECO:0000259" key="7">
    <source>
        <dbReference type="Pfam" id="PF17917"/>
    </source>
</evidence>
<dbReference type="PANTHER" id="PTHR37984:SF5">
    <property type="entry name" value="PROTEIN NYNRIN-LIKE"/>
    <property type="match status" value="1"/>
</dbReference>
<sequence>MPGPPMRLIIDDDATPVAHHTPIPVPIHWQEQVKAGLDMEVRLGVIEPVPIGTPVYGVIEWSFAQRNPTASSRRQSGWTCVAEMVSSSTLRNSPLPKKLSISQALKSPPQPFAHAHKFWRRSKDSPNPAPSLMYAPIEGEALAVVDALEKIRHFVLGCPNRIIAVDHRPLLKVFGDRSLEAIPNPRLRNLKEKTLKYRFHITHIPGIRHVAADTISRNPVGAANHLSLPDDANLVSTDKTSSRPYLIASLRLSEYSQIYLHCASVKKTP</sequence>
<dbReference type="GO" id="GO:0016787">
    <property type="term" value="F:hydrolase activity"/>
    <property type="evidence" value="ECO:0007669"/>
    <property type="project" value="UniProtKB-KW"/>
</dbReference>
<organism evidence="8 9">
    <name type="scientific">Plakobranchus ocellatus</name>
    <dbReference type="NCBI Taxonomy" id="259542"/>
    <lineage>
        <taxon>Eukaryota</taxon>
        <taxon>Metazoa</taxon>
        <taxon>Spiralia</taxon>
        <taxon>Lophotrochozoa</taxon>
        <taxon>Mollusca</taxon>
        <taxon>Gastropoda</taxon>
        <taxon>Heterobranchia</taxon>
        <taxon>Euthyneura</taxon>
        <taxon>Panpulmonata</taxon>
        <taxon>Sacoglossa</taxon>
        <taxon>Placobranchoidea</taxon>
        <taxon>Plakobranchidae</taxon>
        <taxon>Plakobranchus</taxon>
    </lineage>
</organism>
<dbReference type="PANTHER" id="PTHR37984">
    <property type="entry name" value="PROTEIN CBG26694"/>
    <property type="match status" value="1"/>
</dbReference>
<keyword evidence="6" id="KW-0695">RNA-directed DNA polymerase</keyword>
<keyword evidence="1" id="KW-0808">Transferase</keyword>
<reference evidence="8 9" key="1">
    <citation type="journal article" date="2021" name="Elife">
        <title>Chloroplast acquisition without the gene transfer in kleptoplastic sea slugs, Plakobranchus ocellatus.</title>
        <authorList>
            <person name="Maeda T."/>
            <person name="Takahashi S."/>
            <person name="Yoshida T."/>
            <person name="Shimamura S."/>
            <person name="Takaki Y."/>
            <person name="Nagai Y."/>
            <person name="Toyoda A."/>
            <person name="Suzuki Y."/>
            <person name="Arimoto A."/>
            <person name="Ishii H."/>
            <person name="Satoh N."/>
            <person name="Nishiyama T."/>
            <person name="Hasebe M."/>
            <person name="Maruyama T."/>
            <person name="Minagawa J."/>
            <person name="Obokata J."/>
            <person name="Shigenobu S."/>
        </authorList>
    </citation>
    <scope>NUCLEOTIDE SEQUENCE [LARGE SCALE GENOMIC DNA]</scope>
</reference>
<evidence type="ECO:0000256" key="1">
    <source>
        <dbReference type="ARBA" id="ARBA00022679"/>
    </source>
</evidence>